<dbReference type="WBParaSite" id="Hba_01422">
    <property type="protein sequence ID" value="Hba_01422"/>
    <property type="gene ID" value="Hba_01422"/>
</dbReference>
<evidence type="ECO:0000313" key="2">
    <source>
        <dbReference type="WBParaSite" id="Hba_01422"/>
    </source>
</evidence>
<evidence type="ECO:0000313" key="1">
    <source>
        <dbReference type="Proteomes" id="UP000095283"/>
    </source>
</evidence>
<dbReference type="AlphaFoldDB" id="A0A1I7W9T5"/>
<proteinExistence type="predicted"/>
<keyword evidence="1" id="KW-1185">Reference proteome</keyword>
<reference evidence="2" key="1">
    <citation type="submission" date="2016-11" db="UniProtKB">
        <authorList>
            <consortium name="WormBaseParasite"/>
        </authorList>
    </citation>
    <scope>IDENTIFICATION</scope>
</reference>
<organism evidence="1 2">
    <name type="scientific">Heterorhabditis bacteriophora</name>
    <name type="common">Entomopathogenic nematode worm</name>
    <dbReference type="NCBI Taxonomy" id="37862"/>
    <lineage>
        <taxon>Eukaryota</taxon>
        <taxon>Metazoa</taxon>
        <taxon>Ecdysozoa</taxon>
        <taxon>Nematoda</taxon>
        <taxon>Chromadorea</taxon>
        <taxon>Rhabditida</taxon>
        <taxon>Rhabditina</taxon>
        <taxon>Rhabditomorpha</taxon>
        <taxon>Strongyloidea</taxon>
        <taxon>Heterorhabditidae</taxon>
        <taxon>Heterorhabditis</taxon>
    </lineage>
</organism>
<dbReference type="Proteomes" id="UP000095283">
    <property type="component" value="Unplaced"/>
</dbReference>
<accession>A0A1I7W9T5</accession>
<protein>
    <submittedName>
        <fullName evidence="2">Transcriptional regulator</fullName>
    </submittedName>
</protein>
<sequence>MTVKTFVEEFIMYTSTTHEKLTALILEKLRNKETYKFVQGSVSVNHTNFRLIL</sequence>
<name>A0A1I7W9T5_HETBA</name>